<sequence length="504" mass="57515">MPRSRKPDTLTSRKRASRACLSCQTRKVRCDAVFRDNTCTNCLLDHQECIMMAHTAKRKTSSKKALQITHQPRGPENKKHVLNKHSPLPTEDIPVDIIKARSENEIKGNIQDAELFCTRSAKNSHERLSMTPEMGFYPIFQTSASKLDHLHLNQSSENLCDGHVIYSFLPFLYADVSQLSENSVRFLDMQGCFKVPGTQALNEFIQAYFQHVHPILPLLDESGFLKMYTRRITSQCMSLFVFQAMLFASSCFLSFGTIQKLGFTSLCHARTSYYRRAKLLFDFGVDLKPTPNAQGALLLSYNTSMQSCKRDNSLWLSTAIRLARDAGAPQYHCIQLQGSDSQRELGKLWWCCRVQDRILSIGLRRRPFIPSSGFNFSEEAFADEFYDEISDSSSDNTGFPVVENDDRVAFDQESLGVACTVSQRTHIMDNFEVPEKLEGVQKFHREPGNQAQHFFLRELRYNPLQDIADIDKLPSYVDPLDLELDNEKFRSIYIDGCGLDENIS</sequence>
<dbReference type="Pfam" id="PF04082">
    <property type="entry name" value="Fungal_trans"/>
    <property type="match status" value="1"/>
</dbReference>
<name>A0A1V6TVQ0_9EURO</name>
<reference evidence="10" key="1">
    <citation type="journal article" date="2017" name="Nat. Microbiol.">
        <title>Global analysis of biosynthetic gene clusters reveals vast potential of secondary metabolite production in Penicillium species.</title>
        <authorList>
            <person name="Nielsen J.C."/>
            <person name="Grijseels S."/>
            <person name="Prigent S."/>
            <person name="Ji B."/>
            <person name="Dainat J."/>
            <person name="Nielsen K.F."/>
            <person name="Frisvad J.C."/>
            <person name="Workman M."/>
            <person name="Nielsen J."/>
        </authorList>
    </citation>
    <scope>NUCLEOTIDE SEQUENCE [LARGE SCALE GENOMIC DNA]</scope>
    <source>
        <strain evidence="10">IBT 24891</strain>
    </source>
</reference>
<dbReference type="SUPFAM" id="SSF57701">
    <property type="entry name" value="Zn2/Cys6 DNA-binding domain"/>
    <property type="match status" value="1"/>
</dbReference>
<dbReference type="GO" id="GO:0006351">
    <property type="term" value="P:DNA-templated transcription"/>
    <property type="evidence" value="ECO:0007669"/>
    <property type="project" value="InterPro"/>
</dbReference>
<dbReference type="GO" id="GO:0008270">
    <property type="term" value="F:zinc ion binding"/>
    <property type="evidence" value="ECO:0007669"/>
    <property type="project" value="InterPro"/>
</dbReference>
<keyword evidence="7" id="KW-0812">Transmembrane</keyword>
<dbReference type="InterPro" id="IPR001138">
    <property type="entry name" value="Zn2Cys6_DnaBD"/>
</dbReference>
<feature type="region of interest" description="Disordered" evidence="6">
    <location>
        <begin position="60"/>
        <end position="89"/>
    </location>
</feature>
<dbReference type="CDD" id="cd12148">
    <property type="entry name" value="fungal_TF_MHR"/>
    <property type="match status" value="1"/>
</dbReference>
<keyword evidence="7" id="KW-1133">Transmembrane helix</keyword>
<evidence type="ECO:0000256" key="5">
    <source>
        <dbReference type="ARBA" id="ARBA00023242"/>
    </source>
</evidence>
<evidence type="ECO:0000313" key="10">
    <source>
        <dbReference type="Proteomes" id="UP000191285"/>
    </source>
</evidence>
<evidence type="ECO:0000256" key="6">
    <source>
        <dbReference type="SAM" id="MobiDB-lite"/>
    </source>
</evidence>
<keyword evidence="2" id="KW-0805">Transcription regulation</keyword>
<dbReference type="GO" id="GO:0003677">
    <property type="term" value="F:DNA binding"/>
    <property type="evidence" value="ECO:0007669"/>
    <property type="project" value="UniProtKB-KW"/>
</dbReference>
<dbReference type="Gene3D" id="4.10.240.10">
    <property type="entry name" value="Zn(2)-C6 fungal-type DNA-binding domain"/>
    <property type="match status" value="1"/>
</dbReference>
<dbReference type="InterPro" id="IPR036864">
    <property type="entry name" value="Zn2-C6_fun-type_DNA-bd_sf"/>
</dbReference>
<accession>A0A1V6TVQ0</accession>
<dbReference type="PROSITE" id="PS50048">
    <property type="entry name" value="ZN2_CY6_FUNGAL_2"/>
    <property type="match status" value="1"/>
</dbReference>
<dbReference type="EMBL" id="MLKD01000002">
    <property type="protein sequence ID" value="OQE30074.1"/>
    <property type="molecule type" value="Genomic_DNA"/>
</dbReference>
<dbReference type="PANTHER" id="PTHR47425">
    <property type="entry name" value="FARB-RELATED"/>
    <property type="match status" value="1"/>
</dbReference>
<feature type="transmembrane region" description="Helical" evidence="7">
    <location>
        <begin position="236"/>
        <end position="258"/>
    </location>
</feature>
<dbReference type="STRING" id="303698.A0A1V6TVQ0"/>
<evidence type="ECO:0000256" key="2">
    <source>
        <dbReference type="ARBA" id="ARBA00023015"/>
    </source>
</evidence>
<dbReference type="Proteomes" id="UP000191285">
    <property type="component" value="Unassembled WGS sequence"/>
</dbReference>
<dbReference type="GO" id="GO:0000981">
    <property type="term" value="F:DNA-binding transcription factor activity, RNA polymerase II-specific"/>
    <property type="evidence" value="ECO:0007669"/>
    <property type="project" value="InterPro"/>
</dbReference>
<dbReference type="OrthoDB" id="4161332at2759"/>
<dbReference type="SMART" id="SM00906">
    <property type="entry name" value="Fungal_trans"/>
    <property type="match status" value="1"/>
</dbReference>
<evidence type="ECO:0000256" key="7">
    <source>
        <dbReference type="SAM" id="Phobius"/>
    </source>
</evidence>
<dbReference type="CDD" id="cd00067">
    <property type="entry name" value="GAL4"/>
    <property type="match status" value="1"/>
</dbReference>
<proteinExistence type="predicted"/>
<dbReference type="SMART" id="SM00066">
    <property type="entry name" value="GAL4"/>
    <property type="match status" value="1"/>
</dbReference>
<keyword evidence="1" id="KW-0479">Metal-binding</keyword>
<evidence type="ECO:0000256" key="4">
    <source>
        <dbReference type="ARBA" id="ARBA00023163"/>
    </source>
</evidence>
<evidence type="ECO:0000259" key="8">
    <source>
        <dbReference type="PROSITE" id="PS50048"/>
    </source>
</evidence>
<keyword evidence="7" id="KW-0472">Membrane</keyword>
<evidence type="ECO:0000256" key="1">
    <source>
        <dbReference type="ARBA" id="ARBA00022723"/>
    </source>
</evidence>
<dbReference type="InterPro" id="IPR052761">
    <property type="entry name" value="Fungal_Detox/Toxin_TFs"/>
</dbReference>
<evidence type="ECO:0000256" key="3">
    <source>
        <dbReference type="ARBA" id="ARBA00023125"/>
    </source>
</evidence>
<keyword evidence="10" id="KW-1185">Reference proteome</keyword>
<dbReference type="AlphaFoldDB" id="A0A1V6TVQ0"/>
<organism evidence="9 10">
    <name type="scientific">Penicillium steckii</name>
    <dbReference type="NCBI Taxonomy" id="303698"/>
    <lineage>
        <taxon>Eukaryota</taxon>
        <taxon>Fungi</taxon>
        <taxon>Dikarya</taxon>
        <taxon>Ascomycota</taxon>
        <taxon>Pezizomycotina</taxon>
        <taxon>Eurotiomycetes</taxon>
        <taxon>Eurotiomycetidae</taxon>
        <taxon>Eurotiales</taxon>
        <taxon>Aspergillaceae</taxon>
        <taxon>Penicillium</taxon>
    </lineage>
</organism>
<keyword evidence="5" id="KW-0539">Nucleus</keyword>
<dbReference type="PANTHER" id="PTHR47425:SF2">
    <property type="entry name" value="FARB-RELATED"/>
    <property type="match status" value="1"/>
</dbReference>
<gene>
    <name evidence="9" type="ORF">PENSTE_c002G01171</name>
</gene>
<protein>
    <recommendedName>
        <fullName evidence="8">Zn(2)-C6 fungal-type domain-containing protein</fullName>
    </recommendedName>
</protein>
<dbReference type="InterPro" id="IPR007219">
    <property type="entry name" value="XnlR_reg_dom"/>
</dbReference>
<keyword evidence="4" id="KW-0804">Transcription</keyword>
<keyword evidence="3" id="KW-0238">DNA-binding</keyword>
<comment type="caution">
    <text evidence="9">The sequence shown here is derived from an EMBL/GenBank/DDBJ whole genome shotgun (WGS) entry which is preliminary data.</text>
</comment>
<feature type="domain" description="Zn(2)-C6 fungal-type" evidence="8">
    <location>
        <begin position="19"/>
        <end position="51"/>
    </location>
</feature>
<evidence type="ECO:0000313" key="9">
    <source>
        <dbReference type="EMBL" id="OQE30074.1"/>
    </source>
</evidence>